<comment type="caution">
    <text evidence="2">The sequence shown here is derived from an EMBL/GenBank/DDBJ whole genome shotgun (WGS) entry which is preliminary data.</text>
</comment>
<name>A0A9K3I2T4_HELAN</name>
<keyword evidence="1" id="KW-0812">Transmembrane</keyword>
<sequence>MVASRGHLEFRQISSNLFFLFHSVTPKVLFFIFFNIIHIHQAGTTLAYYLRFIGVYTHRVTASPASNMFPIGQ</sequence>
<reference evidence="2" key="1">
    <citation type="journal article" date="2017" name="Nature">
        <title>The sunflower genome provides insights into oil metabolism, flowering and Asterid evolution.</title>
        <authorList>
            <person name="Badouin H."/>
            <person name="Gouzy J."/>
            <person name="Grassa C.J."/>
            <person name="Murat F."/>
            <person name="Staton S.E."/>
            <person name="Cottret L."/>
            <person name="Lelandais-Briere C."/>
            <person name="Owens G.L."/>
            <person name="Carrere S."/>
            <person name="Mayjonade B."/>
            <person name="Legrand L."/>
            <person name="Gill N."/>
            <person name="Kane N.C."/>
            <person name="Bowers J.E."/>
            <person name="Hubner S."/>
            <person name="Bellec A."/>
            <person name="Berard A."/>
            <person name="Berges H."/>
            <person name="Blanchet N."/>
            <person name="Boniface M.C."/>
            <person name="Brunel D."/>
            <person name="Catrice O."/>
            <person name="Chaidir N."/>
            <person name="Claudel C."/>
            <person name="Donnadieu C."/>
            <person name="Faraut T."/>
            <person name="Fievet G."/>
            <person name="Helmstetter N."/>
            <person name="King M."/>
            <person name="Knapp S.J."/>
            <person name="Lai Z."/>
            <person name="Le Paslier M.C."/>
            <person name="Lippi Y."/>
            <person name="Lorenzon L."/>
            <person name="Mandel J.R."/>
            <person name="Marage G."/>
            <person name="Marchand G."/>
            <person name="Marquand E."/>
            <person name="Bret-Mestries E."/>
            <person name="Morien E."/>
            <person name="Nambeesan S."/>
            <person name="Nguyen T."/>
            <person name="Pegot-Espagnet P."/>
            <person name="Pouilly N."/>
            <person name="Raftis F."/>
            <person name="Sallet E."/>
            <person name="Schiex T."/>
            <person name="Thomas J."/>
            <person name="Vandecasteele C."/>
            <person name="Vares D."/>
            <person name="Vear F."/>
            <person name="Vautrin S."/>
            <person name="Crespi M."/>
            <person name="Mangin B."/>
            <person name="Burke J.M."/>
            <person name="Salse J."/>
            <person name="Munos S."/>
            <person name="Vincourt P."/>
            <person name="Rieseberg L.H."/>
            <person name="Langlade N.B."/>
        </authorList>
    </citation>
    <scope>NUCLEOTIDE SEQUENCE</scope>
    <source>
        <tissue evidence="2">Leaves</tissue>
    </source>
</reference>
<protein>
    <submittedName>
        <fullName evidence="2">Uncharacterized protein</fullName>
    </submittedName>
</protein>
<dbReference type="EMBL" id="MNCJ02000324">
    <property type="protein sequence ID" value="KAF5789161.1"/>
    <property type="molecule type" value="Genomic_DNA"/>
</dbReference>
<dbReference type="AlphaFoldDB" id="A0A9K3I2T4"/>
<keyword evidence="1" id="KW-1133">Transmembrane helix</keyword>
<keyword evidence="3" id="KW-1185">Reference proteome</keyword>
<evidence type="ECO:0000313" key="3">
    <source>
        <dbReference type="Proteomes" id="UP000215914"/>
    </source>
</evidence>
<dbReference type="Proteomes" id="UP000215914">
    <property type="component" value="Unassembled WGS sequence"/>
</dbReference>
<dbReference type="Gramene" id="mRNA:HanXRQr2_Chr09g0367801">
    <property type="protein sequence ID" value="CDS:HanXRQr2_Chr09g0367801.1"/>
    <property type="gene ID" value="HanXRQr2_Chr09g0367801"/>
</dbReference>
<gene>
    <name evidence="2" type="ORF">HanXRQr2_Chr09g0367801</name>
</gene>
<feature type="transmembrane region" description="Helical" evidence="1">
    <location>
        <begin position="28"/>
        <end position="50"/>
    </location>
</feature>
<reference evidence="2" key="2">
    <citation type="submission" date="2020-06" db="EMBL/GenBank/DDBJ databases">
        <title>Helianthus annuus Genome sequencing and assembly Release 2.</title>
        <authorList>
            <person name="Gouzy J."/>
            <person name="Langlade N."/>
            <person name="Munos S."/>
        </authorList>
    </citation>
    <scope>NUCLEOTIDE SEQUENCE</scope>
    <source>
        <tissue evidence="2">Leaves</tissue>
    </source>
</reference>
<organism evidence="2 3">
    <name type="scientific">Helianthus annuus</name>
    <name type="common">Common sunflower</name>
    <dbReference type="NCBI Taxonomy" id="4232"/>
    <lineage>
        <taxon>Eukaryota</taxon>
        <taxon>Viridiplantae</taxon>
        <taxon>Streptophyta</taxon>
        <taxon>Embryophyta</taxon>
        <taxon>Tracheophyta</taxon>
        <taxon>Spermatophyta</taxon>
        <taxon>Magnoliopsida</taxon>
        <taxon>eudicotyledons</taxon>
        <taxon>Gunneridae</taxon>
        <taxon>Pentapetalae</taxon>
        <taxon>asterids</taxon>
        <taxon>campanulids</taxon>
        <taxon>Asterales</taxon>
        <taxon>Asteraceae</taxon>
        <taxon>Asteroideae</taxon>
        <taxon>Heliantheae alliance</taxon>
        <taxon>Heliantheae</taxon>
        <taxon>Helianthus</taxon>
    </lineage>
</organism>
<proteinExistence type="predicted"/>
<evidence type="ECO:0000313" key="2">
    <source>
        <dbReference type="EMBL" id="KAF5789161.1"/>
    </source>
</evidence>
<evidence type="ECO:0000256" key="1">
    <source>
        <dbReference type="SAM" id="Phobius"/>
    </source>
</evidence>
<accession>A0A9K3I2T4</accession>
<keyword evidence="1" id="KW-0472">Membrane</keyword>